<dbReference type="EMBL" id="JAAPAO010001360">
    <property type="protein sequence ID" value="KAF4650037.1"/>
    <property type="molecule type" value="Genomic_DNA"/>
</dbReference>
<feature type="non-terminal residue" evidence="2">
    <location>
        <position position="105"/>
    </location>
</feature>
<sequence length="105" mass="11485">MEEGGRVRFCKSYLSLFGDIMVKPGSARQRVVPDQHIVFVMNLQLVDAPMEGASTAQTSWAEPRSKCNSPSCMSRSNSRIPTYNATGELCSVLKTGRATLFVLGL</sequence>
<evidence type="ECO:0000256" key="1">
    <source>
        <dbReference type="SAM" id="MobiDB-lite"/>
    </source>
</evidence>
<protein>
    <submittedName>
        <fullName evidence="2">Uncharacterized protein</fullName>
    </submittedName>
</protein>
<organism evidence="2 3">
    <name type="scientific">Perkinsus chesapeaki</name>
    <name type="common">Clam parasite</name>
    <name type="synonym">Perkinsus andrewsi</name>
    <dbReference type="NCBI Taxonomy" id="330153"/>
    <lineage>
        <taxon>Eukaryota</taxon>
        <taxon>Sar</taxon>
        <taxon>Alveolata</taxon>
        <taxon>Perkinsozoa</taxon>
        <taxon>Perkinsea</taxon>
        <taxon>Perkinsida</taxon>
        <taxon>Perkinsidae</taxon>
        <taxon>Perkinsus</taxon>
    </lineage>
</organism>
<name>A0A7J6KSF3_PERCH</name>
<reference evidence="2 3" key="1">
    <citation type="submission" date="2020-04" db="EMBL/GenBank/DDBJ databases">
        <title>Perkinsus chesapeaki whole genome sequence.</title>
        <authorList>
            <person name="Bogema D.R."/>
        </authorList>
    </citation>
    <scope>NUCLEOTIDE SEQUENCE [LARGE SCALE GENOMIC DNA]</scope>
    <source>
        <strain evidence="2">ATCC PRA-425</strain>
    </source>
</reference>
<evidence type="ECO:0000313" key="2">
    <source>
        <dbReference type="EMBL" id="KAF4650037.1"/>
    </source>
</evidence>
<keyword evidence="3" id="KW-1185">Reference proteome</keyword>
<feature type="region of interest" description="Disordered" evidence="1">
    <location>
        <begin position="56"/>
        <end position="78"/>
    </location>
</feature>
<gene>
    <name evidence="2" type="ORF">FOL47_001507</name>
</gene>
<comment type="caution">
    <text evidence="2">The sequence shown here is derived from an EMBL/GenBank/DDBJ whole genome shotgun (WGS) entry which is preliminary data.</text>
</comment>
<proteinExistence type="predicted"/>
<dbReference type="Proteomes" id="UP000591131">
    <property type="component" value="Unassembled WGS sequence"/>
</dbReference>
<dbReference type="AlphaFoldDB" id="A0A7J6KSF3"/>
<accession>A0A7J6KSF3</accession>
<evidence type="ECO:0000313" key="3">
    <source>
        <dbReference type="Proteomes" id="UP000591131"/>
    </source>
</evidence>